<dbReference type="Proteomes" id="UP001439008">
    <property type="component" value="Unassembled WGS sequence"/>
</dbReference>
<feature type="region of interest" description="Disordered" evidence="1">
    <location>
        <begin position="71"/>
        <end position="151"/>
    </location>
</feature>
<keyword evidence="3" id="KW-1185">Reference proteome</keyword>
<reference evidence="2 3" key="1">
    <citation type="journal article" date="2024" name="BMC Biol.">
        <title>Comparative genomics of Ascetosporea gives new insight into the evolutionary basis for animal parasitism in Rhizaria.</title>
        <authorList>
            <person name="Hiltunen Thoren M."/>
            <person name="Onut-Brannstrom I."/>
            <person name="Alfjorden A."/>
            <person name="Peckova H."/>
            <person name="Swords F."/>
            <person name="Hooper C."/>
            <person name="Holzer A.S."/>
            <person name="Bass D."/>
            <person name="Burki F."/>
        </authorList>
    </citation>
    <scope>NUCLEOTIDE SEQUENCE [LARGE SCALE GENOMIC DNA]</scope>
    <source>
        <strain evidence="2">20-A016</strain>
    </source>
</reference>
<organism evidence="2 3">
    <name type="scientific">Bonamia ostreae</name>
    <dbReference type="NCBI Taxonomy" id="126728"/>
    <lineage>
        <taxon>Eukaryota</taxon>
        <taxon>Sar</taxon>
        <taxon>Rhizaria</taxon>
        <taxon>Endomyxa</taxon>
        <taxon>Ascetosporea</taxon>
        <taxon>Haplosporida</taxon>
        <taxon>Bonamia</taxon>
    </lineage>
</organism>
<evidence type="ECO:0000313" key="2">
    <source>
        <dbReference type="EMBL" id="MES1919313.1"/>
    </source>
</evidence>
<evidence type="ECO:0000256" key="1">
    <source>
        <dbReference type="SAM" id="MobiDB-lite"/>
    </source>
</evidence>
<comment type="caution">
    <text evidence="2">The sequence shown here is derived from an EMBL/GenBank/DDBJ whole genome shotgun (WGS) entry which is preliminary data.</text>
</comment>
<feature type="compositionally biased region" description="Basic and acidic residues" evidence="1">
    <location>
        <begin position="71"/>
        <end position="95"/>
    </location>
</feature>
<evidence type="ECO:0000313" key="3">
    <source>
        <dbReference type="Proteomes" id="UP001439008"/>
    </source>
</evidence>
<feature type="compositionally biased region" description="Polar residues" evidence="1">
    <location>
        <begin position="133"/>
        <end position="147"/>
    </location>
</feature>
<protein>
    <submittedName>
        <fullName evidence="2">Uncharacterized protein</fullName>
    </submittedName>
</protein>
<sequence length="214" mass="25378">MIAKLFYEKFVEGDRSFDETKRNDNKIRKKFSKNKIELTSDEHKSISPAKKLDQNPDIVLKQKYEIKKTSKERNINYKTPKTKDIENQDRTDRHLKIAAKSNLPFSKKQIPKNKNKNSKNYNPQKNKFKINDHLNSGASTHENNYFSQKAEKSRKSDFFGIAQNKPKKAISWIRSKTRSRSWLKDTISKTNSYSYYDTDSREYSYSYYDSSEKK</sequence>
<gene>
    <name evidence="2" type="ORF">MHBO_001167</name>
</gene>
<proteinExistence type="predicted"/>
<accession>A0ABV2AIV9</accession>
<dbReference type="EMBL" id="JBDODL010000253">
    <property type="protein sequence ID" value="MES1919313.1"/>
    <property type="molecule type" value="Genomic_DNA"/>
</dbReference>
<name>A0ABV2AIV9_9EUKA</name>